<protein>
    <submittedName>
        <fullName evidence="2">Uncharacterized protein</fullName>
    </submittedName>
</protein>
<evidence type="ECO:0000313" key="2">
    <source>
        <dbReference type="EMBL" id="SMS12690.1"/>
    </source>
</evidence>
<dbReference type="EMBL" id="LT855380">
    <property type="protein sequence ID" value="SMS12690.1"/>
    <property type="molecule type" value="Genomic_DNA"/>
</dbReference>
<organism evidence="2 3">
    <name type="scientific">Pseudomonas viridiflava</name>
    <name type="common">Phytomonas viridiflava</name>
    <dbReference type="NCBI Taxonomy" id="33069"/>
    <lineage>
        <taxon>Bacteria</taxon>
        <taxon>Pseudomonadati</taxon>
        <taxon>Pseudomonadota</taxon>
        <taxon>Gammaproteobacteria</taxon>
        <taxon>Pseudomonadales</taxon>
        <taxon>Pseudomonadaceae</taxon>
        <taxon>Pseudomonas</taxon>
    </lineage>
</organism>
<dbReference type="AlphaFoldDB" id="A0A1Y6JU82"/>
<dbReference type="GO" id="GO:0003677">
    <property type="term" value="F:DNA binding"/>
    <property type="evidence" value="ECO:0007669"/>
    <property type="project" value="InterPro"/>
</dbReference>
<dbReference type="GO" id="GO:0015074">
    <property type="term" value="P:DNA integration"/>
    <property type="evidence" value="ECO:0007669"/>
    <property type="project" value="InterPro"/>
</dbReference>
<dbReference type="GO" id="GO:0006310">
    <property type="term" value="P:DNA recombination"/>
    <property type="evidence" value="ECO:0007669"/>
    <property type="project" value="UniProtKB-KW"/>
</dbReference>
<name>A0A1Y6JU82_PSEVI</name>
<reference evidence="2 3" key="1">
    <citation type="submission" date="2017-05" db="EMBL/GenBank/DDBJ databases">
        <authorList>
            <person name="Song R."/>
            <person name="Chenine A.L."/>
            <person name="Ruprecht R.M."/>
        </authorList>
    </citation>
    <scope>NUCLEOTIDE SEQUENCE [LARGE SCALE GENOMIC DNA]</scope>
    <source>
        <strain evidence="2 3">CFBP 1590</strain>
    </source>
</reference>
<gene>
    <name evidence="2" type="ORF">CFBP1590__5104</name>
</gene>
<evidence type="ECO:0000313" key="3">
    <source>
        <dbReference type="Proteomes" id="UP000196842"/>
    </source>
</evidence>
<accession>A0A1Y6JU82</accession>
<evidence type="ECO:0000256" key="1">
    <source>
        <dbReference type="ARBA" id="ARBA00023172"/>
    </source>
</evidence>
<keyword evidence="1" id="KW-0233">DNA recombination</keyword>
<dbReference type="InterPro" id="IPR013762">
    <property type="entry name" value="Integrase-like_cat_sf"/>
</dbReference>
<dbReference type="RefSeq" id="WP_231991780.1">
    <property type="nucleotide sequence ID" value="NZ_LT855380.1"/>
</dbReference>
<sequence>MILSEQLVGSILSLGQFNRVALAVMQNSQRVVDDYESLQAIAILEALDSVPVSKLSVFKDAVWDFNEDNPNVSRLLRGVRLKIDFSRYVHIPDVVMLELKCATLLYSQAPGVLVVKEANRKKAAKVLKAQTVAAVVDRGLKFVDQLYAVLRLDLGDEYIDRTMQSLSFVPSSYYTLAAESFEFVYDSLVEGFFKVLRSLSLQGTLFPEAMPVVDLDQLPWARLGNGKKPDSEKKAKSNTVLPNELFEHSSHIASMVVVDFLDALGHPIIDNSVLEIRNNKQFFQGKDNELSPLKLNVYMAMRLFKAGYPLDYIKDMWPEGEDVIDDLFASSNVVTYRKMCSAWVGSKYDRDFQQYLNYVGYSCMYLVAQFTGMRPGELVRLIADSCLREDKEAGCWLLEGRVEKHQDNLVGLFDDYWVAIPIVRDAIRVSIILSKIKQNPYVFSSVQTVQCGEDADPLSSTGFGEPTRSFFSGFMSPEEVEELGFYPYMLRHTLAYQLYRADVGLPFISHQLKHFGDLVGRPGFGKGFSKTTLAYGEIGDMLAKGNNRFKGKNLIRHQAELECVKTMYNPNGNYAGANAAEHKANLKQAFAGYMAAGYTDDEVYEAMTEQHIAVINVGQGFCYGKRQEGFDASLPCIGGLRCNPYRCKNSVVTEAHAPAWKNVYLQNKRSMADPRLQHSVGHYKAAMDEARMVLRSLGIEVDE</sequence>
<dbReference type="SUPFAM" id="SSF56349">
    <property type="entry name" value="DNA breaking-rejoining enzymes"/>
    <property type="match status" value="1"/>
</dbReference>
<dbReference type="InterPro" id="IPR011010">
    <property type="entry name" value="DNA_brk_join_enz"/>
</dbReference>
<proteinExistence type="predicted"/>
<dbReference type="Proteomes" id="UP000196842">
    <property type="component" value="Chromosome I"/>
</dbReference>
<dbReference type="KEGG" id="pvd:CFBP1590__5104"/>
<dbReference type="GeneID" id="72452733"/>
<dbReference type="Gene3D" id="1.10.443.10">
    <property type="entry name" value="Intergrase catalytic core"/>
    <property type="match status" value="1"/>
</dbReference>